<organism evidence="2 3">
    <name type="scientific">Taibaiella chishuiensis</name>
    <dbReference type="NCBI Taxonomy" id="1434707"/>
    <lineage>
        <taxon>Bacteria</taxon>
        <taxon>Pseudomonadati</taxon>
        <taxon>Bacteroidota</taxon>
        <taxon>Chitinophagia</taxon>
        <taxon>Chitinophagales</taxon>
        <taxon>Chitinophagaceae</taxon>
        <taxon>Taibaiella</taxon>
    </lineage>
</organism>
<proteinExistence type="predicted"/>
<evidence type="ECO:0008006" key="4">
    <source>
        <dbReference type="Google" id="ProtNLM"/>
    </source>
</evidence>
<protein>
    <recommendedName>
        <fullName evidence="4">Lipocalin-like protein</fullName>
    </recommendedName>
</protein>
<gene>
    <name evidence="2" type="ORF">B0I18_103160</name>
</gene>
<name>A0A2P8D5U4_9BACT</name>
<keyword evidence="3" id="KW-1185">Reference proteome</keyword>
<feature type="signal peptide" evidence="1">
    <location>
        <begin position="1"/>
        <end position="23"/>
    </location>
</feature>
<dbReference type="RefSeq" id="WP_146146718.1">
    <property type="nucleotide sequence ID" value="NZ_PYGD01000003.1"/>
</dbReference>
<evidence type="ECO:0000313" key="2">
    <source>
        <dbReference type="EMBL" id="PSK92583.1"/>
    </source>
</evidence>
<comment type="caution">
    <text evidence="2">The sequence shown here is derived from an EMBL/GenBank/DDBJ whole genome shotgun (WGS) entry which is preliminary data.</text>
</comment>
<accession>A0A2P8D5U4</accession>
<dbReference type="AlphaFoldDB" id="A0A2P8D5U4"/>
<feature type="chain" id="PRO_5015173873" description="Lipocalin-like protein" evidence="1">
    <location>
        <begin position="24"/>
        <end position="246"/>
    </location>
</feature>
<evidence type="ECO:0000313" key="3">
    <source>
        <dbReference type="Proteomes" id="UP000240572"/>
    </source>
</evidence>
<reference evidence="2 3" key="1">
    <citation type="submission" date="2018-03" db="EMBL/GenBank/DDBJ databases">
        <title>Genomic Encyclopedia of Type Strains, Phase III (KMG-III): the genomes of soil and plant-associated and newly described type strains.</title>
        <authorList>
            <person name="Whitman W."/>
        </authorList>
    </citation>
    <scope>NUCLEOTIDE SEQUENCE [LARGE SCALE GENOMIC DNA]</scope>
    <source>
        <strain evidence="2 3">CGMCC 1.12700</strain>
    </source>
</reference>
<dbReference type="Proteomes" id="UP000240572">
    <property type="component" value="Unassembled WGS sequence"/>
</dbReference>
<dbReference type="OrthoDB" id="655633at2"/>
<sequence>MNRSTLRSTAVLLALFTLNRAAAQEEYSPNRWKESLRLNLKDEPVHYTDTVFVNTTDRQAIDVVIGGYAYRGTVNQDSLNIGSRTFHVVKNEEGELRLKYGKLVHVFTREPKGMVAADAPEFAAQNRIPDEPLTKLNQKQLHGTWLVYKKSLREGADADVKNIPYFRKLELYATAGKGKAQKSRNGQKGYMILASNIAWKVAGIKGGEISLLTTLNQPVTVKVLRQTPNELLIEDDYKVVYFLKKH</sequence>
<dbReference type="EMBL" id="PYGD01000003">
    <property type="protein sequence ID" value="PSK92583.1"/>
    <property type="molecule type" value="Genomic_DNA"/>
</dbReference>
<keyword evidence="1" id="KW-0732">Signal</keyword>
<evidence type="ECO:0000256" key="1">
    <source>
        <dbReference type="SAM" id="SignalP"/>
    </source>
</evidence>